<proteinExistence type="predicted"/>
<dbReference type="Proteomes" id="UP000321577">
    <property type="component" value="Unassembled WGS sequence"/>
</dbReference>
<gene>
    <name evidence="2" type="ORF">BGE01nite_14120</name>
</gene>
<keyword evidence="3" id="KW-1185">Reference proteome</keyword>
<comment type="caution">
    <text evidence="2">The sequence shown here is derived from an EMBL/GenBank/DDBJ whole genome shotgun (WGS) entry which is preliminary data.</text>
</comment>
<protein>
    <submittedName>
        <fullName evidence="2">Uncharacterized protein</fullName>
    </submittedName>
</protein>
<feature type="signal peptide" evidence="1">
    <location>
        <begin position="1"/>
        <end position="20"/>
    </location>
</feature>
<evidence type="ECO:0000313" key="3">
    <source>
        <dbReference type="Proteomes" id="UP000321577"/>
    </source>
</evidence>
<evidence type="ECO:0000256" key="1">
    <source>
        <dbReference type="SAM" id="SignalP"/>
    </source>
</evidence>
<reference evidence="2 3" key="1">
    <citation type="submission" date="2019-07" db="EMBL/GenBank/DDBJ databases">
        <title>Whole genome shotgun sequence of Brevifollis gellanilyticus NBRC 108608.</title>
        <authorList>
            <person name="Hosoyama A."/>
            <person name="Uohara A."/>
            <person name="Ohji S."/>
            <person name="Ichikawa N."/>
        </authorList>
    </citation>
    <scope>NUCLEOTIDE SEQUENCE [LARGE SCALE GENOMIC DNA]</scope>
    <source>
        <strain evidence="2 3">NBRC 108608</strain>
    </source>
</reference>
<organism evidence="2 3">
    <name type="scientific">Brevifollis gellanilyticus</name>
    <dbReference type="NCBI Taxonomy" id="748831"/>
    <lineage>
        <taxon>Bacteria</taxon>
        <taxon>Pseudomonadati</taxon>
        <taxon>Verrucomicrobiota</taxon>
        <taxon>Verrucomicrobiia</taxon>
        <taxon>Verrucomicrobiales</taxon>
        <taxon>Verrucomicrobiaceae</taxon>
    </lineage>
</organism>
<dbReference type="EMBL" id="BKAG01000007">
    <property type="protein sequence ID" value="GEP42121.1"/>
    <property type="molecule type" value="Genomic_DNA"/>
</dbReference>
<keyword evidence="1" id="KW-0732">Signal</keyword>
<feature type="chain" id="PRO_5021911536" evidence="1">
    <location>
        <begin position="21"/>
        <end position="144"/>
    </location>
</feature>
<name>A0A512M705_9BACT</name>
<dbReference type="AlphaFoldDB" id="A0A512M705"/>
<accession>A0A512M705</accession>
<evidence type="ECO:0000313" key="2">
    <source>
        <dbReference type="EMBL" id="GEP42121.1"/>
    </source>
</evidence>
<sequence length="144" mass="15463">MLSRIIMKRHLFTFFATAIAAAGFQAAVAELPPYVYEERKAGAPEHLELKIVSSEVTEKKEGDTTSAQVKATAEVVSVKRTRARLKPGESIVISYGTITKRPAGWAGPSSPGVLTKDMKVIAWLAKEEDGTYAPVAGGQSFAQP</sequence>